<name>A0A8H8D968_AJECA</name>
<organism evidence="4 5">
    <name type="scientific">Ajellomyces capsulatus</name>
    <name type="common">Darling's disease fungus</name>
    <name type="synonym">Histoplasma capsulatum</name>
    <dbReference type="NCBI Taxonomy" id="5037"/>
    <lineage>
        <taxon>Eukaryota</taxon>
        <taxon>Fungi</taxon>
        <taxon>Dikarya</taxon>
        <taxon>Ascomycota</taxon>
        <taxon>Pezizomycotina</taxon>
        <taxon>Eurotiomycetes</taxon>
        <taxon>Eurotiomycetidae</taxon>
        <taxon>Onygenales</taxon>
        <taxon>Ajellomycetaceae</taxon>
        <taxon>Histoplasma</taxon>
    </lineage>
</organism>
<evidence type="ECO:0008006" key="6">
    <source>
        <dbReference type="Google" id="ProtNLM"/>
    </source>
</evidence>
<sequence>MKFIHSQTSLAACLSLLLLSTPPPAVASRTCYLPSGEVEENDAPCFPQNPESACCGGSQYVCATNNMCAHYDGGYYVIGSCTDPTWNNPACPGYCFFRDHVHNSVVRCAEDTYCCLDGPECNCTTQDNTHKIFDFLPPYSSLVGSSVPLNSAVETTSLFTPSGAIRPPPTTDSTASIKSTGSTAAANTGTQSTATPASTFRSGSSSGSPSSLINPTRTGDGAAGFTLAPQSPVKKTKDDDIGMKIGLGVGIPLAAIAVFLGALVYRVWMRGATASAGADTGADAARSGHNSRYSSVSGGDAGGGIAGFFNKLWRKEDPTSRIPMLANTSPSEVRDIPMNHAANGPEFSLVHGYFKPDAVPVTQTGHQVHEVP</sequence>
<feature type="transmembrane region" description="Helical" evidence="2">
    <location>
        <begin position="245"/>
        <end position="265"/>
    </location>
</feature>
<evidence type="ECO:0000313" key="5">
    <source>
        <dbReference type="Proteomes" id="UP000670092"/>
    </source>
</evidence>
<protein>
    <recommendedName>
        <fullName evidence="6">Mid2 domain-containing protein</fullName>
    </recommendedName>
</protein>
<proteinExistence type="predicted"/>
<feature type="region of interest" description="Disordered" evidence="1">
    <location>
        <begin position="278"/>
        <end position="297"/>
    </location>
</feature>
<gene>
    <name evidence="4" type="ORF">I7I52_04027</name>
</gene>
<accession>A0A8H8D968</accession>
<dbReference type="EMBL" id="JAEVHI010000001">
    <property type="protein sequence ID" value="KAG5305387.1"/>
    <property type="molecule type" value="Genomic_DNA"/>
</dbReference>
<reference evidence="4 5" key="1">
    <citation type="submission" date="2021-01" db="EMBL/GenBank/DDBJ databases">
        <title>Chromosome-level genome assembly of a human fungal pathogen reveals clustering of transcriptionally co-regulated genes.</title>
        <authorList>
            <person name="Voorhies M."/>
            <person name="Cohen S."/>
            <person name="Shea T.P."/>
            <person name="Petrus S."/>
            <person name="Munoz J.F."/>
            <person name="Poplawski S."/>
            <person name="Goldman W.E."/>
            <person name="Michael T."/>
            <person name="Cuomo C.A."/>
            <person name="Sil A."/>
            <person name="Beyhan S."/>
        </authorList>
    </citation>
    <scope>NUCLEOTIDE SEQUENCE [LARGE SCALE GENOMIC DNA]</scope>
    <source>
        <strain evidence="4 5">G184AR</strain>
    </source>
</reference>
<evidence type="ECO:0000256" key="3">
    <source>
        <dbReference type="SAM" id="SignalP"/>
    </source>
</evidence>
<keyword evidence="3" id="KW-0732">Signal</keyword>
<feature type="chain" id="PRO_5034416750" description="Mid2 domain-containing protein" evidence="3">
    <location>
        <begin position="28"/>
        <end position="372"/>
    </location>
</feature>
<keyword evidence="2" id="KW-1133">Transmembrane helix</keyword>
<dbReference type="VEuPathDB" id="FungiDB:I7I52_04027"/>
<feature type="region of interest" description="Disordered" evidence="1">
    <location>
        <begin position="159"/>
        <end position="238"/>
    </location>
</feature>
<evidence type="ECO:0000256" key="2">
    <source>
        <dbReference type="SAM" id="Phobius"/>
    </source>
</evidence>
<dbReference type="AlphaFoldDB" id="A0A8H8D968"/>
<dbReference type="Proteomes" id="UP000670092">
    <property type="component" value="Unassembled WGS sequence"/>
</dbReference>
<feature type="signal peptide" evidence="3">
    <location>
        <begin position="1"/>
        <end position="27"/>
    </location>
</feature>
<feature type="compositionally biased region" description="Low complexity" evidence="1">
    <location>
        <begin position="202"/>
        <end position="211"/>
    </location>
</feature>
<keyword evidence="2" id="KW-0812">Transmembrane</keyword>
<keyword evidence="2" id="KW-0472">Membrane</keyword>
<evidence type="ECO:0000313" key="4">
    <source>
        <dbReference type="EMBL" id="KAG5305387.1"/>
    </source>
</evidence>
<evidence type="ECO:0000256" key="1">
    <source>
        <dbReference type="SAM" id="MobiDB-lite"/>
    </source>
</evidence>
<feature type="compositionally biased region" description="Low complexity" evidence="1">
    <location>
        <begin position="278"/>
        <end position="288"/>
    </location>
</feature>
<comment type="caution">
    <text evidence="4">The sequence shown here is derived from an EMBL/GenBank/DDBJ whole genome shotgun (WGS) entry which is preliminary data.</text>
</comment>
<feature type="compositionally biased region" description="Low complexity" evidence="1">
    <location>
        <begin position="179"/>
        <end position="195"/>
    </location>
</feature>
<dbReference type="OrthoDB" id="5215637at2759"/>